<dbReference type="Pfam" id="PF01695">
    <property type="entry name" value="IstB_IS21"/>
    <property type="match status" value="1"/>
</dbReference>
<dbReference type="Proteomes" id="UP000272924">
    <property type="component" value="Chromosome"/>
</dbReference>
<evidence type="ECO:0000259" key="1">
    <source>
        <dbReference type="Pfam" id="PF01695"/>
    </source>
</evidence>
<dbReference type="GO" id="GO:0006260">
    <property type="term" value="P:DNA replication"/>
    <property type="evidence" value="ECO:0007669"/>
    <property type="project" value="TreeGrafter"/>
</dbReference>
<evidence type="ECO:0000259" key="2">
    <source>
        <dbReference type="Pfam" id="PF07319"/>
    </source>
</evidence>
<dbReference type="Pfam" id="PF07319">
    <property type="entry name" value="DnaI_N"/>
    <property type="match status" value="1"/>
</dbReference>
<name>A0A3S9MSQ8_9STRE</name>
<dbReference type="GO" id="GO:0005524">
    <property type="term" value="F:ATP binding"/>
    <property type="evidence" value="ECO:0007669"/>
    <property type="project" value="InterPro"/>
</dbReference>
<feature type="domain" description="IstB-like ATP-binding" evidence="1">
    <location>
        <begin position="144"/>
        <end position="298"/>
    </location>
</feature>
<accession>A0A3S9MSQ8</accession>
<sequence length="299" mass="34203">MESVGQTMAHRKQARQFDYEELVKQIVADPDVAAFIQSERLTPAEIKRSISKFNQYISERNRFLLGDKAYIAKGYKPILVKNEGYADVSYEETPELVEAQKQATINARLNLISLPASLKEASLAKVDLDDVGRYKAFELLTNFVADYPNYKKAIYLYGDFGVGKSYMMAALAHDLSEKRSVSTTLLHYPSFVLDVKNAISSGLVKEKIDEVKVAQVLILDDIGAEQSSPWMRDEILQVILQHRMQENLPTFFTSNFNFADLERHFATSKNGDETWQARRVMERIKFLAEEVRLEGENRR</sequence>
<evidence type="ECO:0000313" key="4">
    <source>
        <dbReference type="Proteomes" id="UP000272924"/>
    </source>
</evidence>
<dbReference type="InterPro" id="IPR009928">
    <property type="entry name" value="DnaI_N"/>
</dbReference>
<dbReference type="EMBL" id="CP034543">
    <property type="protein sequence ID" value="AZQ42198.1"/>
    <property type="molecule type" value="Genomic_DNA"/>
</dbReference>
<dbReference type="InterPro" id="IPR002611">
    <property type="entry name" value="IstB_ATP-bd"/>
</dbReference>
<dbReference type="InterPro" id="IPR027417">
    <property type="entry name" value="P-loop_NTPase"/>
</dbReference>
<dbReference type="KEGG" id="spei:EHW89_06870"/>
<evidence type="ECO:0000313" key="3">
    <source>
        <dbReference type="EMBL" id="AZQ42198.1"/>
    </source>
</evidence>
<dbReference type="AlphaFoldDB" id="A0A3S9MSQ8"/>
<dbReference type="NCBIfam" id="NF006505">
    <property type="entry name" value="PRK08939.1"/>
    <property type="match status" value="1"/>
</dbReference>
<dbReference type="PANTHER" id="PTHR30050">
    <property type="entry name" value="CHROMOSOMAL REPLICATION INITIATOR PROTEIN DNAA"/>
    <property type="match status" value="1"/>
</dbReference>
<reference evidence="4" key="1">
    <citation type="submission" date="2018-12" db="EMBL/GenBank/DDBJ databases">
        <title>Genome sequencing of Streptococcus sp. KCOM 2412 (= ChDC F135).</title>
        <authorList>
            <person name="Kook J.-K."/>
            <person name="Park S.-N."/>
            <person name="Lim Y.K."/>
        </authorList>
    </citation>
    <scope>NUCLEOTIDE SEQUENCE [LARGE SCALE GENOMIC DNA]</scope>
    <source>
        <strain evidence="4">KCOM 2412</strain>
    </source>
</reference>
<proteinExistence type="predicted"/>
<feature type="domain" description="Primosomal DnaI N-terminal" evidence="2">
    <location>
        <begin position="1"/>
        <end position="90"/>
    </location>
</feature>
<keyword evidence="4" id="KW-1185">Reference proteome</keyword>
<organism evidence="3 4">
    <name type="scientific">Streptococcus periodonticum</name>
    <dbReference type="NCBI Taxonomy" id="2490633"/>
    <lineage>
        <taxon>Bacteria</taxon>
        <taxon>Bacillati</taxon>
        <taxon>Bacillota</taxon>
        <taxon>Bacilli</taxon>
        <taxon>Lactobacillales</taxon>
        <taxon>Streptococcaceae</taxon>
        <taxon>Streptococcus</taxon>
    </lineage>
</organism>
<protein>
    <submittedName>
        <fullName evidence="3">Primosomal protein DnaI</fullName>
    </submittedName>
</protein>
<gene>
    <name evidence="3" type="primary">dnaI</name>
    <name evidence="3" type="ORF">EHW89_06870</name>
</gene>
<dbReference type="RefSeq" id="WP_021001977.1">
    <property type="nucleotide sequence ID" value="NZ_CADEHI010000001.1"/>
</dbReference>
<dbReference type="PANTHER" id="PTHR30050:SF8">
    <property type="entry name" value="PRIMOSOMAL PROTEIN DNAI"/>
    <property type="match status" value="1"/>
</dbReference>
<dbReference type="CDD" id="cd00009">
    <property type="entry name" value="AAA"/>
    <property type="match status" value="1"/>
</dbReference>
<dbReference type="SUPFAM" id="SSF52540">
    <property type="entry name" value="P-loop containing nucleoside triphosphate hydrolases"/>
    <property type="match status" value="1"/>
</dbReference>
<dbReference type="Gene3D" id="3.40.50.300">
    <property type="entry name" value="P-loop containing nucleotide triphosphate hydrolases"/>
    <property type="match status" value="1"/>
</dbReference>